<evidence type="ECO:0000256" key="5">
    <source>
        <dbReference type="ARBA" id="ARBA00022917"/>
    </source>
</evidence>
<proteinExistence type="inferred from homology"/>
<dbReference type="FunFam" id="2.170.220.10:FF:000002">
    <property type="entry name" value="Methionine--tRNA ligase"/>
    <property type="match status" value="1"/>
</dbReference>
<accession>A0A835YZJ3</accession>
<evidence type="ECO:0000256" key="8">
    <source>
        <dbReference type="RuleBase" id="RU363039"/>
    </source>
</evidence>
<organism evidence="10 11">
    <name type="scientific">Tribonema minus</name>
    <dbReference type="NCBI Taxonomy" id="303371"/>
    <lineage>
        <taxon>Eukaryota</taxon>
        <taxon>Sar</taxon>
        <taxon>Stramenopiles</taxon>
        <taxon>Ochrophyta</taxon>
        <taxon>PX clade</taxon>
        <taxon>Xanthophyceae</taxon>
        <taxon>Tribonematales</taxon>
        <taxon>Tribonemataceae</taxon>
        <taxon>Tribonema</taxon>
    </lineage>
</organism>
<comment type="caution">
    <text evidence="10">The sequence shown here is derived from an EMBL/GenBank/DDBJ whole genome shotgun (WGS) entry which is preliminary data.</text>
</comment>
<dbReference type="GO" id="GO:0004825">
    <property type="term" value="F:methionine-tRNA ligase activity"/>
    <property type="evidence" value="ECO:0007669"/>
    <property type="project" value="UniProtKB-EC"/>
</dbReference>
<feature type="domain" description="Methionyl/Leucyl tRNA synthetase" evidence="9">
    <location>
        <begin position="1"/>
        <end position="119"/>
    </location>
</feature>
<keyword evidence="3 8" id="KW-0547">Nucleotide-binding</keyword>
<evidence type="ECO:0000256" key="7">
    <source>
        <dbReference type="ARBA" id="ARBA00030904"/>
    </source>
</evidence>
<dbReference type="AlphaFoldDB" id="A0A835YZJ3"/>
<feature type="domain" description="Methionyl/Leucyl tRNA synthetase" evidence="9">
    <location>
        <begin position="137"/>
        <end position="222"/>
    </location>
</feature>
<sequence>IGHAYEAIASDCLSRYHRMYGRRVFFQTGTDEHGQKIAAAAEAEGKQPIDICDLYAGRFQELNQRLLISNDFYIRTTQPAHHAESQKLWLRCAEAGDIYLGKYEGWYNEREETFVSDKDAELTDFKDAYGWPLKRTSEASYFFRMGKYQEWLVQYINDHPEFIQPADKRAFILARLAEPLGDLSISRTTFRWGIPVPEGFDAAHVMYVWFDALSNYISSVHALDPG</sequence>
<dbReference type="PANTHER" id="PTHR43326">
    <property type="entry name" value="METHIONYL-TRNA SYNTHETASE"/>
    <property type="match status" value="1"/>
</dbReference>
<dbReference type="InterPro" id="IPR014729">
    <property type="entry name" value="Rossmann-like_a/b/a_fold"/>
</dbReference>
<comment type="similarity">
    <text evidence="8">Belongs to the class-I aminoacyl-tRNA synthetase family.</text>
</comment>
<dbReference type="InterPro" id="IPR023457">
    <property type="entry name" value="Met-tRNA_synth_2"/>
</dbReference>
<dbReference type="PANTHER" id="PTHR43326:SF2">
    <property type="entry name" value="METHIONINE--TRNA LIGASE"/>
    <property type="match status" value="1"/>
</dbReference>
<keyword evidence="5 8" id="KW-0648">Protein biosynthesis</keyword>
<evidence type="ECO:0000256" key="4">
    <source>
        <dbReference type="ARBA" id="ARBA00022840"/>
    </source>
</evidence>
<dbReference type="GO" id="GO:0006431">
    <property type="term" value="P:methionyl-tRNA aminoacylation"/>
    <property type="evidence" value="ECO:0007669"/>
    <property type="project" value="InterPro"/>
</dbReference>
<evidence type="ECO:0000256" key="1">
    <source>
        <dbReference type="ARBA" id="ARBA00012838"/>
    </source>
</evidence>
<dbReference type="Pfam" id="PF09334">
    <property type="entry name" value="tRNA-synt_1g"/>
    <property type="match status" value="2"/>
</dbReference>
<dbReference type="SUPFAM" id="SSF52374">
    <property type="entry name" value="Nucleotidylyl transferase"/>
    <property type="match status" value="1"/>
</dbReference>
<dbReference type="InterPro" id="IPR033911">
    <property type="entry name" value="MetRS_core"/>
</dbReference>
<keyword evidence="4 8" id="KW-0067">ATP-binding</keyword>
<keyword evidence="2 8" id="KW-0436">Ligase</keyword>
<dbReference type="Gene3D" id="2.170.220.10">
    <property type="match status" value="1"/>
</dbReference>
<keyword evidence="6 8" id="KW-0030">Aminoacyl-tRNA synthetase</keyword>
<gene>
    <name evidence="10" type="ORF">JKP88DRAFT_167646</name>
</gene>
<feature type="non-terminal residue" evidence="10">
    <location>
        <position position="1"/>
    </location>
</feature>
<dbReference type="EMBL" id="JAFCMP010000468">
    <property type="protein sequence ID" value="KAG5179463.1"/>
    <property type="molecule type" value="Genomic_DNA"/>
</dbReference>
<evidence type="ECO:0000256" key="2">
    <source>
        <dbReference type="ARBA" id="ARBA00022598"/>
    </source>
</evidence>
<keyword evidence="11" id="KW-1185">Reference proteome</keyword>
<dbReference type="OrthoDB" id="24670at2759"/>
<dbReference type="PRINTS" id="PR01041">
    <property type="entry name" value="TRNASYNTHMET"/>
</dbReference>
<evidence type="ECO:0000313" key="11">
    <source>
        <dbReference type="Proteomes" id="UP000664859"/>
    </source>
</evidence>
<dbReference type="GO" id="GO:0005524">
    <property type="term" value="F:ATP binding"/>
    <property type="evidence" value="ECO:0007669"/>
    <property type="project" value="UniProtKB-KW"/>
</dbReference>
<dbReference type="EC" id="6.1.1.10" evidence="1"/>
<protein>
    <recommendedName>
        <fullName evidence="1">methionine--tRNA ligase</fullName>
        <ecNumber evidence="1">6.1.1.10</ecNumber>
    </recommendedName>
    <alternativeName>
        <fullName evidence="7">Methionyl-tRNA synthetase</fullName>
    </alternativeName>
</protein>
<dbReference type="InterPro" id="IPR015413">
    <property type="entry name" value="Methionyl/Leucyl_tRNA_Synth"/>
</dbReference>
<evidence type="ECO:0000259" key="9">
    <source>
        <dbReference type="Pfam" id="PF09334"/>
    </source>
</evidence>
<evidence type="ECO:0000256" key="3">
    <source>
        <dbReference type="ARBA" id="ARBA00022741"/>
    </source>
</evidence>
<reference evidence="10" key="1">
    <citation type="submission" date="2021-02" db="EMBL/GenBank/DDBJ databases">
        <title>First Annotated Genome of the Yellow-green Alga Tribonema minus.</title>
        <authorList>
            <person name="Mahan K.M."/>
        </authorList>
    </citation>
    <scope>NUCLEOTIDE SEQUENCE</scope>
    <source>
        <strain evidence="10">UTEX B ZZ1240</strain>
    </source>
</reference>
<evidence type="ECO:0000313" key="10">
    <source>
        <dbReference type="EMBL" id="KAG5179463.1"/>
    </source>
</evidence>
<name>A0A835YZJ3_9STRA</name>
<dbReference type="Gene3D" id="3.40.50.620">
    <property type="entry name" value="HUPs"/>
    <property type="match status" value="1"/>
</dbReference>
<dbReference type="Proteomes" id="UP000664859">
    <property type="component" value="Unassembled WGS sequence"/>
</dbReference>
<evidence type="ECO:0000256" key="6">
    <source>
        <dbReference type="ARBA" id="ARBA00023146"/>
    </source>
</evidence>